<keyword evidence="3" id="KW-1185">Reference proteome</keyword>
<reference evidence="2 3" key="1">
    <citation type="submission" date="2018-10" db="EMBL/GenBank/DDBJ databases">
        <title>Tessaracoccus antarcticuss sp. nov., isolated from sediment.</title>
        <authorList>
            <person name="Zhou L.Y."/>
            <person name="Du Z.J."/>
        </authorList>
    </citation>
    <scope>NUCLEOTIDE SEQUENCE [LARGE SCALE GENOMIC DNA]</scope>
    <source>
        <strain evidence="2 3">JDX10</strain>
    </source>
</reference>
<accession>A0A3M0G568</accession>
<evidence type="ECO:0000259" key="1">
    <source>
        <dbReference type="Pfam" id="PF13460"/>
    </source>
</evidence>
<comment type="caution">
    <text evidence="2">The sequence shown here is derived from an EMBL/GenBank/DDBJ whole genome shotgun (WGS) entry which is preliminary data.</text>
</comment>
<dbReference type="AlphaFoldDB" id="A0A3M0G568"/>
<dbReference type="EMBL" id="REFW01000002">
    <property type="protein sequence ID" value="RMB59984.1"/>
    <property type="molecule type" value="Genomic_DNA"/>
</dbReference>
<dbReference type="Pfam" id="PF13460">
    <property type="entry name" value="NAD_binding_10"/>
    <property type="match status" value="1"/>
</dbReference>
<proteinExistence type="predicted"/>
<dbReference type="OrthoDB" id="8205493at2"/>
<organism evidence="2 3">
    <name type="scientific">Tessaracoccus antarcticus</name>
    <dbReference type="NCBI Taxonomy" id="2479848"/>
    <lineage>
        <taxon>Bacteria</taxon>
        <taxon>Bacillati</taxon>
        <taxon>Actinomycetota</taxon>
        <taxon>Actinomycetes</taxon>
        <taxon>Propionibacteriales</taxon>
        <taxon>Propionibacteriaceae</taxon>
        <taxon>Tessaracoccus</taxon>
    </lineage>
</organism>
<dbReference type="InterPro" id="IPR036291">
    <property type="entry name" value="NAD(P)-bd_dom_sf"/>
</dbReference>
<dbReference type="Gene3D" id="3.40.50.720">
    <property type="entry name" value="NAD(P)-binding Rossmann-like Domain"/>
    <property type="match status" value="1"/>
</dbReference>
<dbReference type="RefSeq" id="WP_121901464.1">
    <property type="nucleotide sequence ID" value="NZ_REFW01000002.1"/>
</dbReference>
<dbReference type="Proteomes" id="UP000275256">
    <property type="component" value="Unassembled WGS sequence"/>
</dbReference>
<feature type="domain" description="NAD(P)-binding" evidence="1">
    <location>
        <begin position="26"/>
        <end position="94"/>
    </location>
</feature>
<protein>
    <submittedName>
        <fullName evidence="2">NAD-dependent epimerase/dehydratase family protein</fullName>
    </submittedName>
</protein>
<gene>
    <name evidence="2" type="ORF">EAX62_09690</name>
</gene>
<name>A0A3M0G568_9ACTN</name>
<evidence type="ECO:0000313" key="2">
    <source>
        <dbReference type="EMBL" id="RMB59984.1"/>
    </source>
</evidence>
<dbReference type="InterPro" id="IPR016040">
    <property type="entry name" value="NAD(P)-bd_dom"/>
</dbReference>
<evidence type="ECO:0000313" key="3">
    <source>
        <dbReference type="Proteomes" id="UP000275256"/>
    </source>
</evidence>
<dbReference type="SUPFAM" id="SSF51735">
    <property type="entry name" value="NAD(P)-binding Rossmann-fold domains"/>
    <property type="match status" value="1"/>
</dbReference>
<sequence>MSRNNVQPATANETTRMMSGRVAVIGSSGQIGALVTDQLVAQGMAVRAISRSTTQTRDDAGVEQKTIHAYTREELGRALAGCTHVISTLGLPYNARIWQREWPSMMDELLNACHMNSLPLTVLDNMYVYGRAASPITEDSNLAPCSRKGEARLEGWRRMHAFQQRGMDVVVCRAADFIGPGAETTILPWSGIAAVLHSGHGALRWLGDPGFMHSFSNTVDIAGALVDVCARSEMRRHDVIHLPAVDAFSGHEFQDRLSRVAGRGITLHATPSRLVRLAGIFSGPAREQSEMMYQVERDYVVSDARYRELTPQSPHRSILGCLEQWAQMA</sequence>